<name>A0A3A1N9X8_9FLAO</name>
<reference evidence="2 3" key="1">
    <citation type="submission" date="2018-08" db="EMBL/GenBank/DDBJ databases">
        <title>Proposal of Muricauda 72 sp.nov. and Muricauda NH166 sp.nov., isolated from seawater.</title>
        <authorList>
            <person name="Cheng H."/>
            <person name="Wu Y.-H."/>
            <person name="Guo L.-L."/>
            <person name="Xu X.-W."/>
        </authorList>
    </citation>
    <scope>NUCLEOTIDE SEQUENCE [LARGE SCALE GENOMIC DNA]</scope>
    <source>
        <strain evidence="2 3">KCTC 22173</strain>
    </source>
</reference>
<dbReference type="AlphaFoldDB" id="A0A3A1N9X8"/>
<dbReference type="InterPro" id="IPR025495">
    <property type="entry name" value="DUF4386"/>
</dbReference>
<evidence type="ECO:0000313" key="3">
    <source>
        <dbReference type="Proteomes" id="UP000266067"/>
    </source>
</evidence>
<dbReference type="Proteomes" id="UP000266067">
    <property type="component" value="Unassembled WGS sequence"/>
</dbReference>
<proteinExistence type="predicted"/>
<organism evidence="2 3">
    <name type="scientific">Flagellimonas lutimaris</name>
    <dbReference type="NCBI Taxonomy" id="475082"/>
    <lineage>
        <taxon>Bacteria</taxon>
        <taxon>Pseudomonadati</taxon>
        <taxon>Bacteroidota</taxon>
        <taxon>Flavobacteriia</taxon>
        <taxon>Flavobacteriales</taxon>
        <taxon>Flavobacteriaceae</taxon>
        <taxon>Flagellimonas</taxon>
    </lineage>
</organism>
<comment type="caution">
    <text evidence="2">The sequence shown here is derived from an EMBL/GenBank/DDBJ whole genome shotgun (WGS) entry which is preliminary data.</text>
</comment>
<gene>
    <name evidence="2" type="ORF">D2V08_16995</name>
</gene>
<evidence type="ECO:0000313" key="2">
    <source>
        <dbReference type="EMBL" id="RIV30762.1"/>
    </source>
</evidence>
<keyword evidence="1" id="KW-0812">Transmembrane</keyword>
<evidence type="ECO:0000256" key="1">
    <source>
        <dbReference type="SAM" id="Phobius"/>
    </source>
</evidence>
<feature type="transmembrane region" description="Helical" evidence="1">
    <location>
        <begin position="34"/>
        <end position="58"/>
    </location>
</feature>
<keyword evidence="3" id="KW-1185">Reference proteome</keyword>
<dbReference type="RefSeq" id="WP_119609622.1">
    <property type="nucleotide sequence ID" value="NZ_QXFH01000077.1"/>
</dbReference>
<keyword evidence="1" id="KW-0472">Membrane</keyword>
<keyword evidence="1" id="KW-1133">Transmembrane helix</keyword>
<protein>
    <submittedName>
        <fullName evidence="2">DUF4386 family protein</fullName>
    </submittedName>
</protein>
<dbReference type="Pfam" id="PF14329">
    <property type="entry name" value="DUF4386"/>
    <property type="match status" value="1"/>
</dbReference>
<dbReference type="EMBL" id="QXFH01000077">
    <property type="protein sequence ID" value="RIV30762.1"/>
    <property type="molecule type" value="Genomic_DNA"/>
</dbReference>
<sequence>MTLSVPFAELKIISDLVNPNDAIETAPNIINNSFLFNVAIFLFFITIVAVVLLGHYIFF</sequence>
<accession>A0A3A1N9X8</accession>